<dbReference type="GO" id="GO:0030246">
    <property type="term" value="F:carbohydrate binding"/>
    <property type="evidence" value="ECO:0007669"/>
    <property type="project" value="InterPro"/>
</dbReference>
<name>A0AAP0QFZ5_9ROSI</name>
<keyword evidence="2" id="KW-1185">Reference proteome</keyword>
<dbReference type="InterPro" id="IPR052147">
    <property type="entry name" value="PP2-like/Lectin"/>
</dbReference>
<organism evidence="1 2">
    <name type="scientific">Citrus x changshan-huyou</name>
    <dbReference type="NCBI Taxonomy" id="2935761"/>
    <lineage>
        <taxon>Eukaryota</taxon>
        <taxon>Viridiplantae</taxon>
        <taxon>Streptophyta</taxon>
        <taxon>Embryophyta</taxon>
        <taxon>Tracheophyta</taxon>
        <taxon>Spermatophyta</taxon>
        <taxon>Magnoliopsida</taxon>
        <taxon>eudicotyledons</taxon>
        <taxon>Gunneridae</taxon>
        <taxon>Pentapetalae</taxon>
        <taxon>rosids</taxon>
        <taxon>malvids</taxon>
        <taxon>Sapindales</taxon>
        <taxon>Rutaceae</taxon>
        <taxon>Aurantioideae</taxon>
        <taxon>Citrus</taxon>
    </lineage>
</organism>
<sequence>MNFKKKVATEANKTREEFLEYKRKKTWIDNKTGYKCFVLYPRSLFVTWGNRDHWTWNCFKETSDENIEVVKLSHVCWMDVRGKFKISELSPGVMYEIVYEVKLTNAAFGWEAPVSLKLSLPADGKVQNRQVSLLEKPRGEWFELCVGNFLTETSNNDGSQSTAEVFFDFFEHGGHWKSGLIIKAAILRPKIN</sequence>
<reference evidence="1 2" key="1">
    <citation type="submission" date="2024-05" db="EMBL/GenBank/DDBJ databases">
        <title>Haplotype-resolved chromosome-level genome assembly of Huyou (Citrus changshanensis).</title>
        <authorList>
            <person name="Miao C."/>
            <person name="Chen W."/>
            <person name="Wu Y."/>
            <person name="Wang L."/>
            <person name="Zhao S."/>
            <person name="Grierson D."/>
            <person name="Xu C."/>
            <person name="Chen K."/>
        </authorList>
    </citation>
    <scope>NUCLEOTIDE SEQUENCE [LARGE SCALE GENOMIC DNA]</scope>
    <source>
        <strain evidence="1">01-14</strain>
        <tissue evidence="1">Leaf</tissue>
    </source>
</reference>
<dbReference type="Proteomes" id="UP001428341">
    <property type="component" value="Unassembled WGS sequence"/>
</dbReference>
<dbReference type="PANTHER" id="PTHR48478">
    <property type="entry name" value="LECTIN-LIKE"/>
    <property type="match status" value="1"/>
</dbReference>
<comment type="caution">
    <text evidence="1">The sequence shown here is derived from an EMBL/GenBank/DDBJ whole genome shotgun (WGS) entry which is preliminary data.</text>
</comment>
<accession>A0AAP0QFZ5</accession>
<dbReference type="InterPro" id="IPR025886">
    <property type="entry name" value="PP2-like"/>
</dbReference>
<protein>
    <recommendedName>
        <fullName evidence="3">Protein PHLOEM PROTEIN 2-LIKE A1-like</fullName>
    </recommendedName>
</protein>
<proteinExistence type="predicted"/>
<dbReference type="AlphaFoldDB" id="A0AAP0QFZ5"/>
<dbReference type="PANTHER" id="PTHR48478:SF1">
    <property type="entry name" value="LECTIN-LIKE"/>
    <property type="match status" value="1"/>
</dbReference>
<dbReference type="EMBL" id="JBCGBO010000007">
    <property type="protein sequence ID" value="KAK9188163.1"/>
    <property type="molecule type" value="Genomic_DNA"/>
</dbReference>
<evidence type="ECO:0000313" key="1">
    <source>
        <dbReference type="EMBL" id="KAK9188163.1"/>
    </source>
</evidence>
<evidence type="ECO:0000313" key="2">
    <source>
        <dbReference type="Proteomes" id="UP001428341"/>
    </source>
</evidence>
<evidence type="ECO:0008006" key="3">
    <source>
        <dbReference type="Google" id="ProtNLM"/>
    </source>
</evidence>
<dbReference type="Pfam" id="PF14299">
    <property type="entry name" value="PP2"/>
    <property type="match status" value="1"/>
</dbReference>
<gene>
    <name evidence="1" type="ORF">WN944_019562</name>
</gene>